<feature type="domain" description="Disease resistance protein At4g27190-like leucine-rich repeats" evidence="4">
    <location>
        <begin position="1174"/>
        <end position="1295"/>
    </location>
</feature>
<sequence>MTLETIQKNKEDEIMKLLEDAETHVTTTVLTGVAGVGKTWMAREISKRALRKGLAYETLWLFLNPEDGGSEPNDDSFLEDIARQLSLLPTADQEWEVGIVDEEKEEAKKEKLLRKISSKLKKMRSDERRPPEYLLLILDGVPERLDLCSIIQRSRDLTENSLKEDLIGKKDCPPYKVLVTGRGVISKTEGSNSNYREVEIEPLSKAEAGSVLRARVRKDVNEPQLALEKYFNEIVKRSEGLPAAIVLMAEALNHIQEHDFGQWILEDAFEDAAHVEEGGNSEEATADKSSLLRFGYHMLPEGGKALMNWCWRSRQYFLQSGGLDYNELIAYWKLEEYIGAGHDRLEKAYEEGHRTLMELIDRGMLKTRGNLVTVEALALCPPDGFSNGYGGESSLGFPSLFEYGNWQRLGRIAPAEGMIKTLRSPKKWDQVSTLLIDGSRLNSKVAESFFEPMLELQVLALFNPRYKYLPVSFNKLLKLRLVILRGCDQLENIDPIRELGSLTLLEISDASSLKKIPDDVFDKMRDQLQSLKLSGLQVEVLPPSLFNLSKLRYLCLRGCSKFHTLSKLIKLENLEVLDLSGSKSLNKIEDKCFSILKLKSLDLSQTQIDHLPILKKLEALTRLILRNCACLNRVCILKDLSALQILDISGAIKLKEIPGASFDNKGHLKTLNLSKVGTSSLPHGLKNLQSLEFLDLSYASCLEKIDDDAFKNLKNLRHMNLSHTKIKNLPSYLSFGNLREVSIENNENLKELQLHPLTKLEVLNLSGCSGFTGFKDTSFDHMTRLRQLNLSGTQIEGLPCLSKLGYLCKLLLRDCIKLKKLPSLASPSKLEELDLGGATSLVIDGKVLEDMSHLRILNLSEVQLESLPSMFKLTNLSQLILRGCSGLENLPSLESLTALEVLDLSKTKAKISSLEELKRCEKIRNLFLRDCSSLEKLTPLETFRQLEVLDLWGTGLKDFPYEISMLAHLKKLDLPNLEDLPTALDWQNIKRLPEELNWAQCGIFKHTAGNGPRCMLVSGIEPFQFLKGKSDDLWATCFKEFYFSICSGKAKGKEKDVGWHRANLDFTKIYFKTLFQEEHGRYLEIFGFDSFPDGIEVALIRAQFVLLIENDFVKSLSDLAVGDVLKEINDGRTMAMEGCLLERCANIERIFLGDKNEVGVGKNLDILQVSNLPKLISVDSKNMQNRSFENLRKLYLDCCPRLEVVFSSQLPENLEILQVKFCDKLEKLFAPEGSGEHALKSLRTLHLVGLPKLVVVFSSLLPVNLEILQVKFCDELEELYGPYEFGALTSLRTLHLEGLPKLKQVFCHIQPENLEILQVKFCDKLEKLFAPDGSGERALKSLRTLHLVGLPKLVVVFSSLLPVNLEILQVKFCDELEELYGPYEFGALTSLRTLHLEGLPKLKQVFCHIQPENLEILQVKFCDKLEKLFAPDGSGERALKSLRTLHLVGLPKLKNIGGLQLSRIEDVKVRECPFSATWKEWTNQ</sequence>
<keyword evidence="7" id="KW-1185">Reference proteome</keyword>
<dbReference type="Gene3D" id="3.80.10.10">
    <property type="entry name" value="Ribonuclease Inhibitor"/>
    <property type="match status" value="5"/>
</dbReference>
<accession>A0A6A1VVJ8</accession>
<dbReference type="EMBL" id="RXIC02000022">
    <property type="protein sequence ID" value="KAB1216982.1"/>
    <property type="molecule type" value="Genomic_DNA"/>
</dbReference>
<dbReference type="SMART" id="SM00369">
    <property type="entry name" value="LRR_TYP"/>
    <property type="match status" value="7"/>
</dbReference>
<dbReference type="Gene3D" id="3.40.50.300">
    <property type="entry name" value="P-loop containing nucleotide triphosphate hydrolases"/>
    <property type="match status" value="1"/>
</dbReference>
<dbReference type="Pfam" id="PF13306">
    <property type="entry name" value="LRR_5"/>
    <property type="match status" value="2"/>
</dbReference>
<evidence type="ECO:0000259" key="5">
    <source>
        <dbReference type="Pfam" id="PF24883"/>
    </source>
</evidence>
<keyword evidence="2" id="KW-0677">Repeat</keyword>
<dbReference type="GO" id="GO:0043531">
    <property type="term" value="F:ADP binding"/>
    <property type="evidence" value="ECO:0007669"/>
    <property type="project" value="InterPro"/>
</dbReference>
<organism evidence="6 7">
    <name type="scientific">Morella rubra</name>
    <name type="common">Chinese bayberry</name>
    <dbReference type="NCBI Taxonomy" id="262757"/>
    <lineage>
        <taxon>Eukaryota</taxon>
        <taxon>Viridiplantae</taxon>
        <taxon>Streptophyta</taxon>
        <taxon>Embryophyta</taxon>
        <taxon>Tracheophyta</taxon>
        <taxon>Spermatophyta</taxon>
        <taxon>Magnoliopsida</taxon>
        <taxon>eudicotyledons</taxon>
        <taxon>Gunneridae</taxon>
        <taxon>Pentapetalae</taxon>
        <taxon>rosids</taxon>
        <taxon>fabids</taxon>
        <taxon>Fagales</taxon>
        <taxon>Myricaceae</taxon>
        <taxon>Morella</taxon>
    </lineage>
</organism>
<dbReference type="InterPro" id="IPR056884">
    <property type="entry name" value="NPHP3-like_N"/>
</dbReference>
<keyword evidence="3" id="KW-0611">Plant defense</keyword>
<dbReference type="InterPro" id="IPR026906">
    <property type="entry name" value="LRR_5"/>
</dbReference>
<dbReference type="PANTHER" id="PTHR33463:SF187">
    <property type="entry name" value="AND NB-ARC DOMAIN DISEASE RESISTANCE PROTEIN, PUTATIVE-RELATED"/>
    <property type="match status" value="1"/>
</dbReference>
<dbReference type="Pfam" id="PF23247">
    <property type="entry name" value="LRR_RPS2"/>
    <property type="match status" value="2"/>
</dbReference>
<dbReference type="InterPro" id="IPR057135">
    <property type="entry name" value="At4g27190-like_LRR"/>
</dbReference>
<dbReference type="InterPro" id="IPR003591">
    <property type="entry name" value="Leu-rich_rpt_typical-subtyp"/>
</dbReference>
<dbReference type="OrthoDB" id="122245at2759"/>
<dbReference type="PANTHER" id="PTHR33463">
    <property type="entry name" value="NB-ARC DOMAIN-CONTAINING PROTEIN-RELATED"/>
    <property type="match status" value="1"/>
</dbReference>
<proteinExistence type="predicted"/>
<protein>
    <submittedName>
        <fullName evidence="6">Uncharacterized protein</fullName>
    </submittedName>
</protein>
<name>A0A6A1VVJ8_9ROSI</name>
<evidence type="ECO:0000313" key="6">
    <source>
        <dbReference type="EMBL" id="KAB1216982.1"/>
    </source>
</evidence>
<dbReference type="PROSITE" id="PS51450">
    <property type="entry name" value="LRR"/>
    <property type="match status" value="3"/>
</dbReference>
<dbReference type="InterPro" id="IPR032675">
    <property type="entry name" value="LRR_dom_sf"/>
</dbReference>
<evidence type="ECO:0000256" key="2">
    <source>
        <dbReference type="ARBA" id="ARBA00022737"/>
    </source>
</evidence>
<evidence type="ECO:0000256" key="1">
    <source>
        <dbReference type="ARBA" id="ARBA00022614"/>
    </source>
</evidence>
<gene>
    <name evidence="6" type="ORF">CJ030_MR4G021339</name>
</gene>
<dbReference type="Proteomes" id="UP000516437">
    <property type="component" value="Chromosome 4"/>
</dbReference>
<feature type="domain" description="Disease resistance protein At4g27190-like leucine-rich repeats" evidence="4">
    <location>
        <begin position="1338"/>
        <end position="1430"/>
    </location>
</feature>
<evidence type="ECO:0000259" key="4">
    <source>
        <dbReference type="Pfam" id="PF23247"/>
    </source>
</evidence>
<dbReference type="PRINTS" id="PR00364">
    <property type="entry name" value="DISEASERSIST"/>
</dbReference>
<dbReference type="InterPro" id="IPR027417">
    <property type="entry name" value="P-loop_NTPase"/>
</dbReference>
<dbReference type="Pfam" id="PF24883">
    <property type="entry name" value="NPHP3_N"/>
    <property type="match status" value="1"/>
</dbReference>
<reference evidence="6 7" key="1">
    <citation type="journal article" date="2019" name="Plant Biotechnol. J.">
        <title>The red bayberry genome and genetic basis of sex determination.</title>
        <authorList>
            <person name="Jia H.M."/>
            <person name="Jia H.J."/>
            <person name="Cai Q.L."/>
            <person name="Wang Y."/>
            <person name="Zhao H.B."/>
            <person name="Yang W.F."/>
            <person name="Wang G.Y."/>
            <person name="Li Y.H."/>
            <person name="Zhan D.L."/>
            <person name="Shen Y.T."/>
            <person name="Niu Q.F."/>
            <person name="Chang L."/>
            <person name="Qiu J."/>
            <person name="Zhao L."/>
            <person name="Xie H.B."/>
            <person name="Fu W.Y."/>
            <person name="Jin J."/>
            <person name="Li X.W."/>
            <person name="Jiao Y."/>
            <person name="Zhou C.C."/>
            <person name="Tu T."/>
            <person name="Chai C.Y."/>
            <person name="Gao J.L."/>
            <person name="Fan L.J."/>
            <person name="van de Weg E."/>
            <person name="Wang J.Y."/>
            <person name="Gao Z.S."/>
        </authorList>
    </citation>
    <scope>NUCLEOTIDE SEQUENCE [LARGE SCALE GENOMIC DNA]</scope>
    <source>
        <tissue evidence="6">Leaves</tissue>
    </source>
</reference>
<evidence type="ECO:0000313" key="7">
    <source>
        <dbReference type="Proteomes" id="UP000516437"/>
    </source>
</evidence>
<feature type="domain" description="Nephrocystin 3-like N-terminal" evidence="5">
    <location>
        <begin position="20"/>
        <end position="182"/>
    </location>
</feature>
<evidence type="ECO:0000256" key="3">
    <source>
        <dbReference type="ARBA" id="ARBA00022821"/>
    </source>
</evidence>
<dbReference type="SUPFAM" id="SSF52540">
    <property type="entry name" value="P-loop containing nucleoside triphosphate hydrolases"/>
    <property type="match status" value="1"/>
</dbReference>
<keyword evidence="1" id="KW-0433">Leucine-rich repeat</keyword>
<dbReference type="SUPFAM" id="SSF52058">
    <property type="entry name" value="L domain-like"/>
    <property type="match status" value="3"/>
</dbReference>
<comment type="caution">
    <text evidence="6">The sequence shown here is derived from an EMBL/GenBank/DDBJ whole genome shotgun (WGS) entry which is preliminary data.</text>
</comment>
<dbReference type="InterPro" id="IPR001611">
    <property type="entry name" value="Leu-rich_rpt"/>
</dbReference>
<dbReference type="InterPro" id="IPR050905">
    <property type="entry name" value="Plant_NBS-LRR"/>
</dbReference>